<sequence length="381" mass="42032">MPDDNLLLETDAVDSVHHLGLNDGPHFTLHSRMHCAPLKTEGYTLTKAISNESGSQNGTFYFYGFQTEESTFGMKLPRKDYIRIDLPRDYVVESSGFSRNSSEIIPELRQPFASVALHLMDASGVTNLSPTKDPWFSATTPLSQRYVNESDEQEGLSFFASDIPSTPLGCAWQNYLCNPNLPKSRGCITGDGALLDADWTHEAAALSSVWSSPKDQSFIRALTGIMSDNPITKPLLLAKTSLKMRSSNHYSFSAWFLVIVLLFGSIVMLIATFLEEIVGLILKYPRLSSPNLVYAYASWQASSTLQLHRLANENLGLGTWSRTNEAVPVTVLNDTLAVLDVADPRHARMVAPSEELSHLAPSTRQSGIKARATYERVPSNA</sequence>
<keyword evidence="3" id="KW-1185">Reference proteome</keyword>
<comment type="caution">
    <text evidence="2">The sequence shown here is derived from an EMBL/GenBank/DDBJ whole genome shotgun (WGS) entry which is preliminary data.</text>
</comment>
<accession>A0A9P4TD31</accession>
<dbReference type="Proteomes" id="UP000801428">
    <property type="component" value="Unassembled WGS sequence"/>
</dbReference>
<evidence type="ECO:0000313" key="3">
    <source>
        <dbReference type="Proteomes" id="UP000801428"/>
    </source>
</evidence>
<reference evidence="2" key="1">
    <citation type="submission" date="2019-04" db="EMBL/GenBank/DDBJ databases">
        <title>Sequencing of skin fungus with MAO and IRED activity.</title>
        <authorList>
            <person name="Marsaioli A.J."/>
            <person name="Bonatto J.M.C."/>
            <person name="Reis Junior O."/>
        </authorList>
    </citation>
    <scope>NUCLEOTIDE SEQUENCE</scope>
    <source>
        <strain evidence="2">30M1</strain>
    </source>
</reference>
<keyword evidence="1" id="KW-1133">Transmembrane helix</keyword>
<dbReference type="EMBL" id="SWKU01000015">
    <property type="protein sequence ID" value="KAF3000316.1"/>
    <property type="molecule type" value="Genomic_DNA"/>
</dbReference>
<dbReference type="AlphaFoldDB" id="A0A9P4TD31"/>
<evidence type="ECO:0000256" key="1">
    <source>
        <dbReference type="SAM" id="Phobius"/>
    </source>
</evidence>
<evidence type="ECO:0000313" key="2">
    <source>
        <dbReference type="EMBL" id="KAF3000316.1"/>
    </source>
</evidence>
<dbReference type="OrthoDB" id="3540210at2759"/>
<name>A0A9P4TD31_CURKU</name>
<organism evidence="2 3">
    <name type="scientific">Curvularia kusanoi</name>
    <name type="common">Cochliobolus kusanoi</name>
    <dbReference type="NCBI Taxonomy" id="90978"/>
    <lineage>
        <taxon>Eukaryota</taxon>
        <taxon>Fungi</taxon>
        <taxon>Dikarya</taxon>
        <taxon>Ascomycota</taxon>
        <taxon>Pezizomycotina</taxon>
        <taxon>Dothideomycetes</taxon>
        <taxon>Pleosporomycetidae</taxon>
        <taxon>Pleosporales</taxon>
        <taxon>Pleosporineae</taxon>
        <taxon>Pleosporaceae</taxon>
        <taxon>Curvularia</taxon>
    </lineage>
</organism>
<gene>
    <name evidence="2" type="ORF">E8E13_009145</name>
</gene>
<keyword evidence="1" id="KW-0472">Membrane</keyword>
<feature type="transmembrane region" description="Helical" evidence="1">
    <location>
        <begin position="252"/>
        <end position="274"/>
    </location>
</feature>
<keyword evidence="1" id="KW-0812">Transmembrane</keyword>
<protein>
    <submittedName>
        <fullName evidence="2">Uncharacterized protein</fullName>
    </submittedName>
</protein>
<proteinExistence type="predicted"/>